<name>A0A3P8VJ28_CYNSE</name>
<dbReference type="InterPro" id="IPR036034">
    <property type="entry name" value="PDZ_sf"/>
</dbReference>
<keyword evidence="4" id="KW-1185">Reference proteome</keyword>
<feature type="region of interest" description="Disordered" evidence="1">
    <location>
        <begin position="617"/>
        <end position="659"/>
    </location>
</feature>
<dbReference type="STRING" id="244447.ENSCSEP00000014269"/>
<feature type="domain" description="PDZ" evidence="2">
    <location>
        <begin position="666"/>
        <end position="738"/>
    </location>
</feature>
<reference evidence="3" key="2">
    <citation type="submission" date="2025-08" db="UniProtKB">
        <authorList>
            <consortium name="Ensembl"/>
        </authorList>
    </citation>
    <scope>IDENTIFICATION</scope>
</reference>
<protein>
    <recommendedName>
        <fullName evidence="2">PDZ domain-containing protein</fullName>
    </recommendedName>
</protein>
<reference evidence="3" key="3">
    <citation type="submission" date="2025-09" db="UniProtKB">
        <authorList>
            <consortium name="Ensembl"/>
        </authorList>
    </citation>
    <scope>IDENTIFICATION</scope>
</reference>
<dbReference type="GeneTree" id="ENSGT00940000157749"/>
<dbReference type="AlphaFoldDB" id="A0A3P8VJ28"/>
<dbReference type="OMA" id="NENGHCT"/>
<dbReference type="SUPFAM" id="SSF50156">
    <property type="entry name" value="PDZ domain-like"/>
    <property type="match status" value="4"/>
</dbReference>
<dbReference type="Pfam" id="PF00595">
    <property type="entry name" value="PDZ"/>
    <property type="match status" value="2"/>
</dbReference>
<dbReference type="CDD" id="cd06759">
    <property type="entry name" value="PDZ3_PDZD2-PDZ1_hPro-IL-16-like"/>
    <property type="match status" value="1"/>
</dbReference>
<dbReference type="Ensembl" id="ENSCSET00000014436.1">
    <property type="protein sequence ID" value="ENSCSEP00000014269.1"/>
    <property type="gene ID" value="ENSCSEG00000009155.1"/>
</dbReference>
<evidence type="ECO:0000256" key="1">
    <source>
        <dbReference type="SAM" id="MobiDB-lite"/>
    </source>
</evidence>
<dbReference type="FunFam" id="2.30.42.10:FF:000127">
    <property type="entry name" value="Pro-interleukin-16"/>
    <property type="match status" value="1"/>
</dbReference>
<feature type="region of interest" description="Disordered" evidence="1">
    <location>
        <begin position="230"/>
        <end position="260"/>
    </location>
</feature>
<dbReference type="PANTHER" id="PTHR11324:SF16">
    <property type="entry name" value="PDZ DOMAIN-CONTAINING PROTEIN 2"/>
    <property type="match status" value="1"/>
</dbReference>
<feature type="domain" description="PDZ" evidence="2">
    <location>
        <begin position="528"/>
        <end position="613"/>
    </location>
</feature>
<dbReference type="PROSITE" id="PS50106">
    <property type="entry name" value="PDZ"/>
    <property type="match status" value="3"/>
</dbReference>
<dbReference type="CDD" id="cd06758">
    <property type="entry name" value="PDZ2_PDZD2-like"/>
    <property type="match status" value="1"/>
</dbReference>
<proteinExistence type="predicted"/>
<sequence>AIQKLVAYIRFNFMEDDVTLSVSPSASPSSCRENLDLEVRALCLNKDEGDTSEFGLSFGNIPIFGDPDGRKKGGPRRRRDQGPIMDVGCIWVTEVKKKSPASRCGNIKLRDEVLSLNGQLMVGVDVNGAYLADQCWNGGCIYIVLLRRVKRKAPLPPCEVLNGSGFTPMGCDSSERQLPVRAVPGPCEASVNGKRTRKFGVISRSSFTRDNRDSTDSEVQGCYNGYSSSVSTDPEVSTQGYDSSCIPSTRTSINESPDNFPQVTTVFHRQHSRGTGTLPVRCHSQLLESKMDSFSSEPSTQPREGSYIWKMHMVKGQEGLGIQITGGRGSRRSPHGIIIAHIEEGGSIHDGRLHAGDELLMINGQSLVGLTHQEAVAILRSTTGLVQLVVASREESDVGFDRFPSTSLPDLVSTCVTNLEKLEEQSPAEAPKGSCSSPVPTKLSGRSQGSSRLESVGEDDELFVANGVSSCEKADKPPPGRRKHSLPQQLDTTGVRQDYQIIKKSARSLSTVQVESPWRLAQPSIISSIVLMKGQGKGLGFSIVGGQDSARGQMGIFVKTIFPHGAAAADGRLKEDEILEVNGESLQGLTHQQAIQTFKQLKKGVVTLTIRTRLRSPSLTPCPTPTLLSRSSSPNSNTSGGTPVPSGSEEPDGRKGPGPKDCIIMEVTLTKPGVGLGIGVCCLTLDNCAPGIYIHSLALGSVAKLDSRLRGDQILEVNSVSLRHAALSEAYAILSECGPGPVSLIISRHPNPKVSEQEMDLIIARST</sequence>
<dbReference type="Proteomes" id="UP000265120">
    <property type="component" value="Chromosome Z"/>
</dbReference>
<feature type="region of interest" description="Disordered" evidence="1">
    <location>
        <begin position="423"/>
        <end position="456"/>
    </location>
</feature>
<dbReference type="Gene3D" id="2.30.42.10">
    <property type="match status" value="4"/>
</dbReference>
<reference evidence="3 4" key="1">
    <citation type="journal article" date="2014" name="Nat. Genet.">
        <title>Whole-genome sequence of a flatfish provides insights into ZW sex chromosome evolution and adaptation to a benthic lifestyle.</title>
        <authorList>
            <person name="Chen S."/>
            <person name="Zhang G."/>
            <person name="Shao C."/>
            <person name="Huang Q."/>
            <person name="Liu G."/>
            <person name="Zhang P."/>
            <person name="Song W."/>
            <person name="An N."/>
            <person name="Chalopin D."/>
            <person name="Volff J.N."/>
            <person name="Hong Y."/>
            <person name="Li Q."/>
            <person name="Sha Z."/>
            <person name="Zhou H."/>
            <person name="Xie M."/>
            <person name="Yu Q."/>
            <person name="Liu Y."/>
            <person name="Xiang H."/>
            <person name="Wang N."/>
            <person name="Wu K."/>
            <person name="Yang C."/>
            <person name="Zhou Q."/>
            <person name="Liao X."/>
            <person name="Yang L."/>
            <person name="Hu Q."/>
            <person name="Zhang J."/>
            <person name="Meng L."/>
            <person name="Jin L."/>
            <person name="Tian Y."/>
            <person name="Lian J."/>
            <person name="Yang J."/>
            <person name="Miao G."/>
            <person name="Liu S."/>
            <person name="Liang Z."/>
            <person name="Yan F."/>
            <person name="Li Y."/>
            <person name="Sun B."/>
            <person name="Zhang H."/>
            <person name="Zhang J."/>
            <person name="Zhu Y."/>
            <person name="Du M."/>
            <person name="Zhao Y."/>
            <person name="Schartl M."/>
            <person name="Tang Q."/>
            <person name="Wang J."/>
        </authorList>
    </citation>
    <scope>NUCLEOTIDE SEQUENCE</scope>
</reference>
<evidence type="ECO:0000313" key="4">
    <source>
        <dbReference type="Proteomes" id="UP000265120"/>
    </source>
</evidence>
<feature type="domain" description="PDZ" evidence="2">
    <location>
        <begin position="310"/>
        <end position="394"/>
    </location>
</feature>
<dbReference type="InterPro" id="IPR001478">
    <property type="entry name" value="PDZ"/>
</dbReference>
<dbReference type="InParanoid" id="A0A3P8VJ28"/>
<evidence type="ECO:0000313" key="3">
    <source>
        <dbReference type="Ensembl" id="ENSCSEP00000014269.1"/>
    </source>
</evidence>
<dbReference type="CDD" id="cd06760">
    <property type="entry name" value="PDZ4_PDZD2-PDZ2_hPro-IL-16-like"/>
    <property type="match status" value="1"/>
</dbReference>
<dbReference type="PANTHER" id="PTHR11324">
    <property type="entry name" value="IL16-RELATED"/>
    <property type="match status" value="1"/>
</dbReference>
<accession>A0A3P8VJ28</accession>
<feature type="compositionally biased region" description="Polar residues" evidence="1">
    <location>
        <begin position="434"/>
        <end position="453"/>
    </location>
</feature>
<organism evidence="3 4">
    <name type="scientific">Cynoglossus semilaevis</name>
    <name type="common">Tongue sole</name>
    <dbReference type="NCBI Taxonomy" id="244447"/>
    <lineage>
        <taxon>Eukaryota</taxon>
        <taxon>Metazoa</taxon>
        <taxon>Chordata</taxon>
        <taxon>Craniata</taxon>
        <taxon>Vertebrata</taxon>
        <taxon>Euteleostomi</taxon>
        <taxon>Actinopterygii</taxon>
        <taxon>Neopterygii</taxon>
        <taxon>Teleostei</taxon>
        <taxon>Neoteleostei</taxon>
        <taxon>Acanthomorphata</taxon>
        <taxon>Carangaria</taxon>
        <taxon>Pleuronectiformes</taxon>
        <taxon>Pleuronectoidei</taxon>
        <taxon>Cynoglossidae</taxon>
        <taxon>Cynoglossinae</taxon>
        <taxon>Cynoglossus</taxon>
    </lineage>
</organism>
<dbReference type="SMART" id="SM00228">
    <property type="entry name" value="PDZ"/>
    <property type="match status" value="4"/>
</dbReference>
<feature type="compositionally biased region" description="Low complexity" evidence="1">
    <location>
        <begin position="617"/>
        <end position="643"/>
    </location>
</feature>
<evidence type="ECO:0000259" key="2">
    <source>
        <dbReference type="PROSITE" id="PS50106"/>
    </source>
</evidence>